<keyword evidence="4" id="KW-1185">Reference proteome</keyword>
<proteinExistence type="predicted"/>
<protein>
    <submittedName>
        <fullName evidence="3">Uncharacterized protein</fullName>
    </submittedName>
</protein>
<evidence type="ECO:0000256" key="2">
    <source>
        <dbReference type="SAM" id="Phobius"/>
    </source>
</evidence>
<name>A0A4P9XXI3_9FUNG</name>
<reference evidence="4" key="1">
    <citation type="journal article" date="2018" name="Nat. Microbiol.">
        <title>Leveraging single-cell genomics to expand the fungal tree of life.</title>
        <authorList>
            <person name="Ahrendt S.R."/>
            <person name="Quandt C.A."/>
            <person name="Ciobanu D."/>
            <person name="Clum A."/>
            <person name="Salamov A."/>
            <person name="Andreopoulos B."/>
            <person name="Cheng J.F."/>
            <person name="Woyke T."/>
            <person name="Pelin A."/>
            <person name="Henrissat B."/>
            <person name="Reynolds N.K."/>
            <person name="Benny G.L."/>
            <person name="Smith M.E."/>
            <person name="James T.Y."/>
            <person name="Grigoriev I.V."/>
        </authorList>
    </citation>
    <scope>NUCLEOTIDE SEQUENCE [LARGE SCALE GENOMIC DNA]</scope>
    <source>
        <strain evidence="4">RSA 1356</strain>
    </source>
</reference>
<keyword evidence="2" id="KW-1133">Transmembrane helix</keyword>
<feature type="transmembrane region" description="Helical" evidence="2">
    <location>
        <begin position="12"/>
        <end position="32"/>
    </location>
</feature>
<dbReference type="EMBL" id="KZ992438">
    <property type="protein sequence ID" value="RKP10742.1"/>
    <property type="molecule type" value="Genomic_DNA"/>
</dbReference>
<keyword evidence="2" id="KW-0812">Transmembrane</keyword>
<evidence type="ECO:0000256" key="1">
    <source>
        <dbReference type="SAM" id="MobiDB-lite"/>
    </source>
</evidence>
<dbReference type="AlphaFoldDB" id="A0A4P9XXI3"/>
<gene>
    <name evidence="3" type="ORF">THASP1DRAFT_27452</name>
</gene>
<evidence type="ECO:0000313" key="3">
    <source>
        <dbReference type="EMBL" id="RKP10742.1"/>
    </source>
</evidence>
<keyword evidence="2" id="KW-0472">Membrane</keyword>
<evidence type="ECO:0000313" key="4">
    <source>
        <dbReference type="Proteomes" id="UP000271241"/>
    </source>
</evidence>
<sequence>MTNFMEQPHYVLFFIGVVMLHVIVIYFCVVAIRRLRLAKQKQKRWERTAPNAALYRLSTDMTVRQLHDYPTMPPTAQFSTMRSVESGAMWPRTPPPSYTPRQATFTDRPLSRESTLSSSSIMTEYATPATSPITPLSAAVSPTADRAIAGLPPSTPK</sequence>
<accession>A0A4P9XXI3</accession>
<organism evidence="3 4">
    <name type="scientific">Thamnocephalis sphaerospora</name>
    <dbReference type="NCBI Taxonomy" id="78915"/>
    <lineage>
        <taxon>Eukaryota</taxon>
        <taxon>Fungi</taxon>
        <taxon>Fungi incertae sedis</taxon>
        <taxon>Zoopagomycota</taxon>
        <taxon>Zoopagomycotina</taxon>
        <taxon>Zoopagomycetes</taxon>
        <taxon>Zoopagales</taxon>
        <taxon>Sigmoideomycetaceae</taxon>
        <taxon>Thamnocephalis</taxon>
    </lineage>
</organism>
<dbReference type="Proteomes" id="UP000271241">
    <property type="component" value="Unassembled WGS sequence"/>
</dbReference>
<feature type="region of interest" description="Disordered" evidence="1">
    <location>
        <begin position="83"/>
        <end position="119"/>
    </location>
</feature>